<organism evidence="1 2">
    <name type="scientific">Clostridium acidisoli DSM 12555</name>
    <dbReference type="NCBI Taxonomy" id="1121291"/>
    <lineage>
        <taxon>Bacteria</taxon>
        <taxon>Bacillati</taxon>
        <taxon>Bacillota</taxon>
        <taxon>Clostridia</taxon>
        <taxon>Eubacteriales</taxon>
        <taxon>Clostridiaceae</taxon>
        <taxon>Clostridium</taxon>
    </lineage>
</organism>
<proteinExistence type="predicted"/>
<evidence type="ECO:0000313" key="2">
    <source>
        <dbReference type="Proteomes" id="UP000192468"/>
    </source>
</evidence>
<gene>
    <name evidence="1" type="ORF">SAMN02745134_00829</name>
</gene>
<name>A0A1W1X675_9CLOT</name>
<evidence type="ECO:0000313" key="1">
    <source>
        <dbReference type="EMBL" id="SMC19432.1"/>
    </source>
</evidence>
<accession>A0A1W1X675</accession>
<dbReference type="EMBL" id="FWXH01000002">
    <property type="protein sequence ID" value="SMC19432.1"/>
    <property type="molecule type" value="Genomic_DNA"/>
</dbReference>
<dbReference type="AlphaFoldDB" id="A0A1W1X675"/>
<keyword evidence="2" id="KW-1185">Reference proteome</keyword>
<dbReference type="RefSeq" id="WP_084114015.1">
    <property type="nucleotide sequence ID" value="NZ_FWXH01000002.1"/>
</dbReference>
<dbReference type="Proteomes" id="UP000192468">
    <property type="component" value="Unassembled WGS sequence"/>
</dbReference>
<reference evidence="1 2" key="1">
    <citation type="submission" date="2017-04" db="EMBL/GenBank/DDBJ databases">
        <authorList>
            <person name="Afonso C.L."/>
            <person name="Miller P.J."/>
            <person name="Scott M.A."/>
            <person name="Spackman E."/>
            <person name="Goraichik I."/>
            <person name="Dimitrov K.M."/>
            <person name="Suarez D.L."/>
            <person name="Swayne D.E."/>
        </authorList>
    </citation>
    <scope>NUCLEOTIDE SEQUENCE [LARGE SCALE GENOMIC DNA]</scope>
    <source>
        <strain evidence="1 2">DSM 12555</strain>
    </source>
</reference>
<sequence>MKIKNSTFYNKKNVEIINPAKEITLGEYLKLKNDSIKTTKYLYLITTKYMYNGLSNFIFFYKLGRLFYHHTSDCEFKIDDVKLLPIYQIKIAKNFNKDVFKFDLEDQDENFINLTFTELEIILTFIEDNNTSIKYEQQVLNYVYKKLIDKYNKIEIVAKNNKNYIISENIQLETQQYISLYIYLKEQMNKIFYNSTSDGSIYNIRCIKEISTILNKIKKAIAKNEIRGYNLYTVKNDYNEKNDIFDL</sequence>
<protein>
    <submittedName>
        <fullName evidence="1">Uncharacterized protein</fullName>
    </submittedName>
</protein>